<name>A0ABZ2AWM3_9TREE</name>
<keyword evidence="2" id="KW-1133">Transmembrane helix</keyword>
<evidence type="ECO:0008006" key="5">
    <source>
        <dbReference type="Google" id="ProtNLM"/>
    </source>
</evidence>
<feature type="transmembrane region" description="Helical" evidence="2">
    <location>
        <begin position="214"/>
        <end position="235"/>
    </location>
</feature>
<keyword evidence="2" id="KW-0472">Membrane</keyword>
<dbReference type="GeneID" id="89988969"/>
<evidence type="ECO:0000256" key="1">
    <source>
        <dbReference type="SAM" id="MobiDB-lite"/>
    </source>
</evidence>
<feature type="transmembrane region" description="Helical" evidence="2">
    <location>
        <begin position="176"/>
        <end position="194"/>
    </location>
</feature>
<evidence type="ECO:0000256" key="2">
    <source>
        <dbReference type="SAM" id="Phobius"/>
    </source>
</evidence>
<sequence length="415" mass="46068">MVAVLASKVLDVISYPLFPLFFSIPLFLIFFLIYTSVAPYFATERQRAYILSTMSSWFMTLASLPFAWKFARHGLGTIYEEAQNGWMGALGRVTVVFFATYLFSDVSFALLVIGYFRYPSQVGLLTGWIHHGVYIGLMGYLLNTRHSPVFLTGAIMELPTFDLAMSNLYPSVRHDLRFLASFFIFRIVFHAYLLGDCLRSSSRTVTDGSWVPSIMLALAGALHVMWFKGGVTGYLRRLGRSKAKADSAEEPCSTMDGIPDRSSITTGQLALESHPGSPETPDDSPLMTPRTPSQTPFIFPAIPSITIPSFSTISNLPVVSIPAIPSISGLSLAEIRATLNKEGKFKQKGTEFKEAVKGRWEGHRESFVERTGLSLGALKMRRWHEGQIKEYIDGQTDKGQLMTTSVGDHIGQSQL</sequence>
<reference evidence="3 4" key="1">
    <citation type="submission" date="2024-01" db="EMBL/GenBank/DDBJ databases">
        <title>Comparative genomics of Cryptococcus and Kwoniella reveals pathogenesis evolution and contrasting modes of karyotype evolution via chromosome fusion or intercentromeric recombination.</title>
        <authorList>
            <person name="Coelho M.A."/>
            <person name="David-Palma M."/>
            <person name="Shea T."/>
            <person name="Bowers K."/>
            <person name="McGinley-Smith S."/>
            <person name="Mohammad A.W."/>
            <person name="Gnirke A."/>
            <person name="Yurkov A.M."/>
            <person name="Nowrousian M."/>
            <person name="Sun S."/>
            <person name="Cuomo C.A."/>
            <person name="Heitman J."/>
        </authorList>
    </citation>
    <scope>NUCLEOTIDE SEQUENCE [LARGE SCALE GENOMIC DNA]</scope>
    <source>
        <strain evidence="3 4">7685027</strain>
    </source>
</reference>
<feature type="transmembrane region" description="Helical" evidence="2">
    <location>
        <begin position="123"/>
        <end position="142"/>
    </location>
</feature>
<evidence type="ECO:0000313" key="3">
    <source>
        <dbReference type="EMBL" id="WVO20895.1"/>
    </source>
</evidence>
<accession>A0ABZ2AWM3</accession>
<organism evidence="3 4">
    <name type="scientific">Cryptococcus decagattii</name>
    <dbReference type="NCBI Taxonomy" id="1859122"/>
    <lineage>
        <taxon>Eukaryota</taxon>
        <taxon>Fungi</taxon>
        <taxon>Dikarya</taxon>
        <taxon>Basidiomycota</taxon>
        <taxon>Agaricomycotina</taxon>
        <taxon>Tremellomycetes</taxon>
        <taxon>Tremellales</taxon>
        <taxon>Cryptococcaceae</taxon>
        <taxon>Cryptococcus</taxon>
        <taxon>Cryptococcus gattii species complex</taxon>
    </lineage>
</organism>
<dbReference type="RefSeq" id="XP_064720134.1">
    <property type="nucleotide sequence ID" value="XM_064864062.1"/>
</dbReference>
<keyword evidence="4" id="KW-1185">Reference proteome</keyword>
<proteinExistence type="predicted"/>
<evidence type="ECO:0000313" key="4">
    <source>
        <dbReference type="Proteomes" id="UP001432216"/>
    </source>
</evidence>
<protein>
    <recommendedName>
        <fullName evidence="5">TLC domain-containing protein</fullName>
    </recommendedName>
</protein>
<dbReference type="EMBL" id="CP143808">
    <property type="protein sequence ID" value="WVO20895.1"/>
    <property type="molecule type" value="Genomic_DNA"/>
</dbReference>
<feature type="transmembrane region" description="Helical" evidence="2">
    <location>
        <begin position="95"/>
        <end position="116"/>
    </location>
</feature>
<keyword evidence="2" id="KW-0812">Transmembrane</keyword>
<gene>
    <name evidence="3" type="ORF">IAS62_002195</name>
</gene>
<dbReference type="Proteomes" id="UP001432216">
    <property type="component" value="Chromosome 3"/>
</dbReference>
<feature type="transmembrane region" description="Helical" evidence="2">
    <location>
        <begin position="48"/>
        <end position="68"/>
    </location>
</feature>
<feature type="region of interest" description="Disordered" evidence="1">
    <location>
        <begin position="268"/>
        <end position="289"/>
    </location>
</feature>
<feature type="transmembrane region" description="Helical" evidence="2">
    <location>
        <begin position="20"/>
        <end position="41"/>
    </location>
</feature>